<accession>A0A9N9F2K9</accession>
<proteinExistence type="predicted"/>
<evidence type="ECO:0000313" key="2">
    <source>
        <dbReference type="Proteomes" id="UP000789739"/>
    </source>
</evidence>
<protein>
    <submittedName>
        <fullName evidence="1">9816_t:CDS:1</fullName>
    </submittedName>
</protein>
<dbReference type="Pfam" id="PF08615">
    <property type="entry name" value="RNase_H2_suC"/>
    <property type="match status" value="1"/>
</dbReference>
<name>A0A9N9F2K9_9GLOM</name>
<dbReference type="CDD" id="cd09271">
    <property type="entry name" value="RNase_H2-C"/>
    <property type="match status" value="1"/>
</dbReference>
<keyword evidence="2" id="KW-1185">Reference proteome</keyword>
<dbReference type="Proteomes" id="UP000789739">
    <property type="component" value="Unassembled WGS sequence"/>
</dbReference>
<sequence>MDEIYISTSPKSNEVQEMHLLPCNINYNGKANVNAYFFIEELDTDQSANVNNSATEKIYESSFRGRHLLGKQIDIPENLKGYIFKETNQPSISPQTFMDSPDGSEQTRYWDVVQTFQSFMLWNQDDAPDSNDCVVKAMDWMNVARCIHEPTPPPT</sequence>
<reference evidence="1" key="1">
    <citation type="submission" date="2021-06" db="EMBL/GenBank/DDBJ databases">
        <authorList>
            <person name="Kallberg Y."/>
            <person name="Tangrot J."/>
            <person name="Rosling A."/>
        </authorList>
    </citation>
    <scope>NUCLEOTIDE SEQUENCE</scope>
    <source>
        <strain evidence="1">BR232B</strain>
    </source>
</reference>
<dbReference type="InterPro" id="IPR013924">
    <property type="entry name" value="RNase_H2_suC"/>
</dbReference>
<dbReference type="GO" id="GO:0006401">
    <property type="term" value="P:RNA catabolic process"/>
    <property type="evidence" value="ECO:0007669"/>
    <property type="project" value="InterPro"/>
</dbReference>
<gene>
    <name evidence="1" type="ORF">PBRASI_LOCUS2804</name>
</gene>
<dbReference type="PANTHER" id="PTHR47204">
    <property type="entry name" value="OS02G0168900 PROTEIN"/>
    <property type="match status" value="1"/>
</dbReference>
<evidence type="ECO:0000313" key="1">
    <source>
        <dbReference type="EMBL" id="CAG8504912.1"/>
    </source>
</evidence>
<organism evidence="1 2">
    <name type="scientific">Paraglomus brasilianum</name>
    <dbReference type="NCBI Taxonomy" id="144538"/>
    <lineage>
        <taxon>Eukaryota</taxon>
        <taxon>Fungi</taxon>
        <taxon>Fungi incertae sedis</taxon>
        <taxon>Mucoromycota</taxon>
        <taxon>Glomeromycotina</taxon>
        <taxon>Glomeromycetes</taxon>
        <taxon>Paraglomerales</taxon>
        <taxon>Paraglomeraceae</taxon>
        <taxon>Paraglomus</taxon>
    </lineage>
</organism>
<comment type="caution">
    <text evidence="1">The sequence shown here is derived from an EMBL/GenBank/DDBJ whole genome shotgun (WGS) entry which is preliminary data.</text>
</comment>
<dbReference type="Gene3D" id="2.40.128.680">
    <property type="match status" value="1"/>
</dbReference>
<dbReference type="PANTHER" id="PTHR47204:SF1">
    <property type="entry name" value="RIBONUCLEASE H2 SUBUNIT C"/>
    <property type="match status" value="1"/>
</dbReference>
<dbReference type="OrthoDB" id="6222486at2759"/>
<dbReference type="EMBL" id="CAJVPI010000230">
    <property type="protein sequence ID" value="CAG8504912.1"/>
    <property type="molecule type" value="Genomic_DNA"/>
</dbReference>
<dbReference type="GO" id="GO:0032299">
    <property type="term" value="C:ribonuclease H2 complex"/>
    <property type="evidence" value="ECO:0007669"/>
    <property type="project" value="InterPro"/>
</dbReference>
<dbReference type="AlphaFoldDB" id="A0A9N9F2K9"/>